<dbReference type="SMART" id="SM00530">
    <property type="entry name" value="HTH_XRE"/>
    <property type="match status" value="1"/>
</dbReference>
<reference evidence="2 3" key="1">
    <citation type="submission" date="2022-10" db="EMBL/GenBank/DDBJ databases">
        <title>Erythrobacter sp. sf7 Genome sequencing.</title>
        <authorList>
            <person name="Park S."/>
        </authorList>
    </citation>
    <scope>NUCLEOTIDE SEQUENCE [LARGE SCALE GENOMIC DNA]</scope>
    <source>
        <strain evidence="3">sf7</strain>
    </source>
</reference>
<dbReference type="Proteomes" id="UP001216558">
    <property type="component" value="Unassembled WGS sequence"/>
</dbReference>
<dbReference type="InterPro" id="IPR010982">
    <property type="entry name" value="Lambda_DNA-bd_dom_sf"/>
</dbReference>
<protein>
    <submittedName>
        <fullName evidence="2">Helix-turn-helix transcriptional regulator</fullName>
    </submittedName>
</protein>
<dbReference type="PANTHER" id="PTHR37301">
    <property type="entry name" value="DNA-BINDING PROTEIN-RELATED"/>
    <property type="match status" value="1"/>
</dbReference>
<dbReference type="PANTHER" id="PTHR37301:SF1">
    <property type="entry name" value="DNA-BINDING PROTEIN"/>
    <property type="match status" value="1"/>
</dbReference>
<proteinExistence type="predicted"/>
<organism evidence="2 3">
    <name type="scientific">Erythrobacter fulvus</name>
    <dbReference type="NCBI Taxonomy" id="2987523"/>
    <lineage>
        <taxon>Bacteria</taxon>
        <taxon>Pseudomonadati</taxon>
        <taxon>Pseudomonadota</taxon>
        <taxon>Alphaproteobacteria</taxon>
        <taxon>Sphingomonadales</taxon>
        <taxon>Erythrobacteraceae</taxon>
        <taxon>Erythrobacter/Porphyrobacter group</taxon>
        <taxon>Erythrobacter</taxon>
    </lineage>
</organism>
<sequence>MPIVVRLDVMLALRKRKAKELSAAIGISEQNISLLRQGKVKGIRFETLDKICEFLECEPGDILDREPAAESAVVD</sequence>
<dbReference type="Pfam" id="PF13443">
    <property type="entry name" value="HTH_26"/>
    <property type="match status" value="1"/>
</dbReference>
<dbReference type="Gene3D" id="1.10.260.40">
    <property type="entry name" value="lambda repressor-like DNA-binding domains"/>
    <property type="match status" value="1"/>
</dbReference>
<dbReference type="InterPro" id="IPR001387">
    <property type="entry name" value="Cro/C1-type_HTH"/>
</dbReference>
<gene>
    <name evidence="2" type="ORF">OIK40_05915</name>
</gene>
<evidence type="ECO:0000313" key="2">
    <source>
        <dbReference type="EMBL" id="MDC8754180.1"/>
    </source>
</evidence>
<feature type="domain" description="HTH cro/C1-type" evidence="1">
    <location>
        <begin position="10"/>
        <end position="62"/>
    </location>
</feature>
<dbReference type="CDD" id="cd00093">
    <property type="entry name" value="HTH_XRE"/>
    <property type="match status" value="1"/>
</dbReference>
<dbReference type="PROSITE" id="PS50943">
    <property type="entry name" value="HTH_CROC1"/>
    <property type="match status" value="1"/>
</dbReference>
<dbReference type="SUPFAM" id="SSF47413">
    <property type="entry name" value="lambda repressor-like DNA-binding domains"/>
    <property type="match status" value="1"/>
</dbReference>
<dbReference type="EMBL" id="JAQQXQ010000003">
    <property type="protein sequence ID" value="MDC8754180.1"/>
    <property type="molecule type" value="Genomic_DNA"/>
</dbReference>
<name>A0ABT5JPT7_9SPHN</name>
<evidence type="ECO:0000313" key="3">
    <source>
        <dbReference type="Proteomes" id="UP001216558"/>
    </source>
</evidence>
<keyword evidence="3" id="KW-1185">Reference proteome</keyword>
<evidence type="ECO:0000259" key="1">
    <source>
        <dbReference type="PROSITE" id="PS50943"/>
    </source>
</evidence>
<accession>A0ABT5JPT7</accession>
<dbReference type="RefSeq" id="WP_273676977.1">
    <property type="nucleotide sequence ID" value="NZ_JAQQXQ010000003.1"/>
</dbReference>
<comment type="caution">
    <text evidence="2">The sequence shown here is derived from an EMBL/GenBank/DDBJ whole genome shotgun (WGS) entry which is preliminary data.</text>
</comment>